<keyword evidence="3" id="KW-0813">Transport</keyword>
<feature type="region of interest" description="Disordered" evidence="7">
    <location>
        <begin position="171"/>
        <end position="222"/>
    </location>
</feature>
<evidence type="ECO:0000313" key="9">
    <source>
        <dbReference type="Proteomes" id="UP000501346"/>
    </source>
</evidence>
<evidence type="ECO:0000256" key="3">
    <source>
        <dbReference type="ARBA" id="ARBA00022448"/>
    </source>
</evidence>
<dbReference type="PANTHER" id="PTHR22761:SF5">
    <property type="entry name" value="CHARGED MULTIVESICULAR BODY PROTEIN 6"/>
    <property type="match status" value="1"/>
</dbReference>
<evidence type="ECO:0000256" key="6">
    <source>
        <dbReference type="ARBA" id="ARBA00023136"/>
    </source>
</evidence>
<keyword evidence="9" id="KW-1185">Reference proteome</keyword>
<dbReference type="GO" id="GO:0006900">
    <property type="term" value="P:vesicle budding from membrane"/>
    <property type="evidence" value="ECO:0007669"/>
    <property type="project" value="TreeGrafter"/>
</dbReference>
<sequence length="222" mass="25899">MGQKSSKVQITKTDRAILEVKRSKDEIHKFTRRTDSLIQVEKYQLKELIRAHPKNYKSNIKVRFLLKRIHYQEHLLQQASDQLINLENMISTLEFKMVETQFINGLRNGNEILKKLNKEFSNVDELMDDVQDQIAYQNEINETLSRSIVGANDYEDELDKELDALEMEVNTKEKKDKVEAANLPSTEGLPSRSKEEQTDHKEREELIQDRKGNSKEPVALLS</sequence>
<comment type="similarity">
    <text evidence="2">Belongs to the SNF7 family.</text>
</comment>
<gene>
    <name evidence="8" type="primary">VPS20_2</name>
    <name evidence="8" type="ORF">GRS66_009885</name>
</gene>
<dbReference type="GO" id="GO:0005771">
    <property type="term" value="C:multivesicular body"/>
    <property type="evidence" value="ECO:0007669"/>
    <property type="project" value="TreeGrafter"/>
</dbReference>
<evidence type="ECO:0000256" key="5">
    <source>
        <dbReference type="ARBA" id="ARBA00022927"/>
    </source>
</evidence>
<evidence type="ECO:0000256" key="2">
    <source>
        <dbReference type="ARBA" id="ARBA00006190"/>
    </source>
</evidence>
<dbReference type="Gene3D" id="6.10.250.1710">
    <property type="match status" value="1"/>
</dbReference>
<accession>A0A6C1EES2</accession>
<evidence type="ECO:0000313" key="8">
    <source>
        <dbReference type="EMBL" id="QID87217.1"/>
    </source>
</evidence>
<dbReference type="PANTHER" id="PTHR22761">
    <property type="entry name" value="CHARGED MULTIVESICULAR BODY PROTEIN"/>
    <property type="match status" value="1"/>
</dbReference>
<dbReference type="AlphaFoldDB" id="A0A6C1EES2"/>
<dbReference type="GO" id="GO:0032511">
    <property type="term" value="P:late endosome to vacuole transport via multivesicular body sorting pathway"/>
    <property type="evidence" value="ECO:0007669"/>
    <property type="project" value="TreeGrafter"/>
</dbReference>
<comment type="subcellular location">
    <subcellularLocation>
        <location evidence="1">Endosome membrane</location>
    </subcellularLocation>
</comment>
<keyword evidence="6" id="KW-0472">Membrane</keyword>
<keyword evidence="4" id="KW-0967">Endosome</keyword>
<name>A0A6C1EES2_SACPS</name>
<organism evidence="8 9">
    <name type="scientific">Saccharomyces pastorianus</name>
    <name type="common">Lager yeast</name>
    <name type="synonym">Saccharomyces cerevisiae x Saccharomyces eubayanus</name>
    <dbReference type="NCBI Taxonomy" id="27292"/>
    <lineage>
        <taxon>Eukaryota</taxon>
        <taxon>Fungi</taxon>
        <taxon>Dikarya</taxon>
        <taxon>Ascomycota</taxon>
        <taxon>Saccharomycotina</taxon>
        <taxon>Saccharomycetes</taxon>
        <taxon>Saccharomycetales</taxon>
        <taxon>Saccharomycetaceae</taxon>
        <taxon>Saccharomyces</taxon>
    </lineage>
</organism>
<feature type="compositionally biased region" description="Basic and acidic residues" evidence="7">
    <location>
        <begin position="192"/>
        <end position="214"/>
    </location>
</feature>
<dbReference type="EMBL" id="CP049010">
    <property type="protein sequence ID" value="QID87217.1"/>
    <property type="molecule type" value="Genomic_DNA"/>
</dbReference>
<dbReference type="GO" id="GO:0000815">
    <property type="term" value="C:ESCRT III complex"/>
    <property type="evidence" value="ECO:0007669"/>
    <property type="project" value="TreeGrafter"/>
</dbReference>
<dbReference type="Proteomes" id="UP000501346">
    <property type="component" value="Chromosome SeXIII-ScXIII"/>
</dbReference>
<proteinExistence type="inferred from homology"/>
<dbReference type="InterPro" id="IPR005024">
    <property type="entry name" value="Snf7_fam"/>
</dbReference>
<evidence type="ECO:0000256" key="1">
    <source>
        <dbReference type="ARBA" id="ARBA00004608"/>
    </source>
</evidence>
<keyword evidence="5" id="KW-0653">Protein transport</keyword>
<dbReference type="OrthoDB" id="441172at2759"/>
<reference evidence="8 9" key="1">
    <citation type="journal article" date="2019" name="BMC Genomics">
        <title>Chromosome level assembly and comparative genome analysis confirm lager-brewing yeasts originated from a single hybridization.</title>
        <authorList>
            <person name="Salazar A.N."/>
            <person name="Gorter de Vries A.R."/>
            <person name="van den Broek M."/>
            <person name="Brouwers N."/>
            <person name="de la Torre Cortes P."/>
            <person name="Kuijpers N.G.A."/>
            <person name="Daran J.G."/>
            <person name="Abeel T."/>
        </authorList>
    </citation>
    <scope>NUCLEOTIDE SEQUENCE [LARGE SCALE GENOMIC DNA]</scope>
    <source>
        <strain evidence="8 9">CBS 1483</strain>
    </source>
</reference>
<evidence type="ECO:0000256" key="7">
    <source>
        <dbReference type="SAM" id="MobiDB-lite"/>
    </source>
</evidence>
<dbReference type="Pfam" id="PF03357">
    <property type="entry name" value="Snf7"/>
    <property type="match status" value="1"/>
</dbReference>
<protein>
    <submittedName>
        <fullName evidence="8">Vacuolar protein sorting-associated protein 20</fullName>
    </submittedName>
</protein>
<dbReference type="GO" id="GO:0015031">
    <property type="term" value="P:protein transport"/>
    <property type="evidence" value="ECO:0007669"/>
    <property type="project" value="UniProtKB-KW"/>
</dbReference>
<evidence type="ECO:0000256" key="4">
    <source>
        <dbReference type="ARBA" id="ARBA00022753"/>
    </source>
</evidence>